<dbReference type="InParanoid" id="E9GS63"/>
<feature type="compositionally biased region" description="Low complexity" evidence="1">
    <location>
        <begin position="466"/>
        <end position="478"/>
    </location>
</feature>
<feature type="compositionally biased region" description="Acidic residues" evidence="1">
    <location>
        <begin position="503"/>
        <end position="527"/>
    </location>
</feature>
<feature type="compositionally biased region" description="Basic residues" evidence="1">
    <location>
        <begin position="202"/>
        <end position="212"/>
    </location>
</feature>
<feature type="region of interest" description="Disordered" evidence="1">
    <location>
        <begin position="414"/>
        <end position="715"/>
    </location>
</feature>
<feature type="compositionally biased region" description="Low complexity" evidence="1">
    <location>
        <begin position="560"/>
        <end position="574"/>
    </location>
</feature>
<dbReference type="STRING" id="6669.E9GS63"/>
<sequence length="743" mass="80554">MSSPNTVASSENSSKKTEDSRVVAKQEINTLPEEGVKNNTTVVKTEQPAQPPVTNGALPESEVKVVGNGLETSTNGQDEKPISDGPHREVPALLPLGPISSTPATAQLGSLPSVSPTPPARQPLPQLLPMTPATAPVVATKSAPPPPPSTPTTKTRGRTSLSASVSSSLSKEQSPPGPSLRSKKEDEEPEQSVVVPEEKEVKKRKVVSKKRYSVASSDSTEKGDVDSGGDGDTGRKSKRARTRTQPFQSSDMDVNLLRVIKASAAAQATAAAQLAKANEEKLVVFFKGEFLAVRNAEGGFYICQATQNICRGGHKIRIRWLSQEDPKNPKKKTKNAIAAETAKDESGFDIYTPDFYDNTDFECILTNLELEKLGRDRYGLPVEERTRTENILRRAIEVEQGVVDKLELTEEHPDGLDVSLFHDESQLKRKGNDDDSSSESESDSKEEVATTSGSSAKSIQSVEPKTSTSGVASTSSGRGTKRTRAAAVAAARQKIQQMRQYQEDDDDEDSSDDDDDDDIDDDDDSSSDSEPGKRGRRGRSRPVPVTKARVNVRSARGKKLVVPPKKAAPIPMIMKRTKASLKEATEVTSNRRKVERVTVAPPSPPEKVLTVDVEMGETSTNDEESKEIKLDAVMAEENDSTEEKDKIKKSEKSEKSDSKPENKVADVKSAAVPVEVKPESKDNDKDGVKDVKKQVSTKTEKDAIETESVKEKPEKAAEDVKVFGIAQFQIVMSSTELNISVTK</sequence>
<feature type="region of interest" description="Disordered" evidence="1">
    <location>
        <begin position="1"/>
        <end position="248"/>
    </location>
</feature>
<reference evidence="2 3" key="1">
    <citation type="journal article" date="2011" name="Science">
        <title>The ecoresponsive genome of Daphnia pulex.</title>
        <authorList>
            <person name="Colbourne J.K."/>
            <person name="Pfrender M.E."/>
            <person name="Gilbert D."/>
            <person name="Thomas W.K."/>
            <person name="Tucker A."/>
            <person name="Oakley T.H."/>
            <person name="Tokishita S."/>
            <person name="Aerts A."/>
            <person name="Arnold G.J."/>
            <person name="Basu M.K."/>
            <person name="Bauer D.J."/>
            <person name="Caceres C.E."/>
            <person name="Carmel L."/>
            <person name="Casola C."/>
            <person name="Choi J.H."/>
            <person name="Detter J.C."/>
            <person name="Dong Q."/>
            <person name="Dusheyko S."/>
            <person name="Eads B.D."/>
            <person name="Frohlich T."/>
            <person name="Geiler-Samerotte K.A."/>
            <person name="Gerlach D."/>
            <person name="Hatcher P."/>
            <person name="Jogdeo S."/>
            <person name="Krijgsveld J."/>
            <person name="Kriventseva E.V."/>
            <person name="Kultz D."/>
            <person name="Laforsch C."/>
            <person name="Lindquist E."/>
            <person name="Lopez J."/>
            <person name="Manak J.R."/>
            <person name="Muller J."/>
            <person name="Pangilinan J."/>
            <person name="Patwardhan R.P."/>
            <person name="Pitluck S."/>
            <person name="Pritham E.J."/>
            <person name="Rechtsteiner A."/>
            <person name="Rho M."/>
            <person name="Rogozin I.B."/>
            <person name="Sakarya O."/>
            <person name="Salamov A."/>
            <person name="Schaack S."/>
            <person name="Shapiro H."/>
            <person name="Shiga Y."/>
            <person name="Skalitzky C."/>
            <person name="Smith Z."/>
            <person name="Souvorov A."/>
            <person name="Sung W."/>
            <person name="Tang Z."/>
            <person name="Tsuchiya D."/>
            <person name="Tu H."/>
            <person name="Vos H."/>
            <person name="Wang M."/>
            <person name="Wolf Y.I."/>
            <person name="Yamagata H."/>
            <person name="Yamada T."/>
            <person name="Ye Y."/>
            <person name="Shaw J.R."/>
            <person name="Andrews J."/>
            <person name="Crease T.J."/>
            <person name="Tang H."/>
            <person name="Lucas S.M."/>
            <person name="Robertson H.M."/>
            <person name="Bork P."/>
            <person name="Koonin E.V."/>
            <person name="Zdobnov E.M."/>
            <person name="Grigoriev I.V."/>
            <person name="Lynch M."/>
            <person name="Boore J.L."/>
        </authorList>
    </citation>
    <scope>NUCLEOTIDE SEQUENCE [LARGE SCALE GENOMIC DNA]</scope>
</reference>
<feature type="compositionally biased region" description="Low complexity" evidence="1">
    <location>
        <begin position="123"/>
        <end position="142"/>
    </location>
</feature>
<feature type="compositionally biased region" description="Basic and acidic residues" evidence="1">
    <location>
        <begin position="77"/>
        <end position="90"/>
    </location>
</feature>
<dbReference type="Proteomes" id="UP000000305">
    <property type="component" value="Unassembled WGS sequence"/>
</dbReference>
<keyword evidence="3" id="KW-1185">Reference proteome</keyword>
<dbReference type="eggNOG" id="ENOG502RYUC">
    <property type="taxonomic scope" value="Eukaryota"/>
</dbReference>
<gene>
    <name evidence="2" type="ORF">DAPPUDRAFT_225615</name>
</gene>
<dbReference type="OrthoDB" id="2017365at2759"/>
<feature type="compositionally biased region" description="Basic and acidic residues" evidence="1">
    <location>
        <begin position="641"/>
        <end position="666"/>
    </location>
</feature>
<feature type="compositionally biased region" description="Low complexity" evidence="1">
    <location>
        <begin position="160"/>
        <end position="170"/>
    </location>
</feature>
<evidence type="ECO:0000313" key="3">
    <source>
        <dbReference type="Proteomes" id="UP000000305"/>
    </source>
</evidence>
<dbReference type="AlphaFoldDB" id="E9GS63"/>
<evidence type="ECO:0000256" key="1">
    <source>
        <dbReference type="SAM" id="MobiDB-lite"/>
    </source>
</evidence>
<feature type="compositionally biased region" description="Basic and acidic residues" evidence="1">
    <location>
        <begin position="13"/>
        <end position="24"/>
    </location>
</feature>
<proteinExistence type="predicted"/>
<protein>
    <submittedName>
        <fullName evidence="2">Uncharacterized protein</fullName>
    </submittedName>
</protein>
<feature type="compositionally biased region" description="Polar residues" evidence="1">
    <location>
        <begin position="449"/>
        <end position="465"/>
    </location>
</feature>
<dbReference type="EMBL" id="GL732561">
    <property type="protein sequence ID" value="EFX77722.1"/>
    <property type="molecule type" value="Genomic_DNA"/>
</dbReference>
<feature type="compositionally biased region" description="Polar residues" evidence="1">
    <location>
        <begin position="37"/>
        <end position="48"/>
    </location>
</feature>
<name>E9GS63_DAPPU</name>
<feature type="compositionally biased region" description="Polar residues" evidence="1">
    <location>
        <begin position="1"/>
        <end position="12"/>
    </location>
</feature>
<feature type="compositionally biased region" description="Basic and acidic residues" evidence="1">
    <location>
        <begin position="414"/>
        <end position="433"/>
    </location>
</feature>
<dbReference type="KEGG" id="dpx:DAPPUDRAFT_225615"/>
<dbReference type="HOGENOM" id="CLU_373962_0_0_1"/>
<accession>E9GS63</accession>
<evidence type="ECO:0000313" key="2">
    <source>
        <dbReference type="EMBL" id="EFX77722.1"/>
    </source>
</evidence>
<organism evidence="2 3">
    <name type="scientific">Daphnia pulex</name>
    <name type="common">Water flea</name>
    <dbReference type="NCBI Taxonomy" id="6669"/>
    <lineage>
        <taxon>Eukaryota</taxon>
        <taxon>Metazoa</taxon>
        <taxon>Ecdysozoa</taxon>
        <taxon>Arthropoda</taxon>
        <taxon>Crustacea</taxon>
        <taxon>Branchiopoda</taxon>
        <taxon>Diplostraca</taxon>
        <taxon>Cladocera</taxon>
        <taxon>Anomopoda</taxon>
        <taxon>Daphniidae</taxon>
        <taxon>Daphnia</taxon>
    </lineage>
</organism>
<feature type="compositionally biased region" description="Basic and acidic residues" evidence="1">
    <location>
        <begin position="676"/>
        <end position="715"/>
    </location>
</feature>
<feature type="compositionally biased region" description="Polar residues" evidence="1">
    <location>
        <begin position="99"/>
        <end position="114"/>
    </location>
</feature>